<dbReference type="Proteomes" id="UP001501570">
    <property type="component" value="Unassembled WGS sequence"/>
</dbReference>
<protein>
    <submittedName>
        <fullName evidence="3">ABC transporter substrate-binding protein</fullName>
    </submittedName>
</protein>
<dbReference type="InterPro" id="IPR030678">
    <property type="entry name" value="Peptide/Ni-bd"/>
</dbReference>
<dbReference type="InterPro" id="IPR000914">
    <property type="entry name" value="SBP_5_dom"/>
</dbReference>
<evidence type="ECO:0000313" key="3">
    <source>
        <dbReference type="EMBL" id="GAA5179312.1"/>
    </source>
</evidence>
<dbReference type="Pfam" id="PF00496">
    <property type="entry name" value="SBP_bac_5"/>
    <property type="match status" value="1"/>
</dbReference>
<dbReference type="Gene3D" id="3.90.76.10">
    <property type="entry name" value="Dipeptide-binding Protein, Domain 1"/>
    <property type="match status" value="1"/>
</dbReference>
<organism evidence="3 4">
    <name type="scientific">Rugosimonospora acidiphila</name>
    <dbReference type="NCBI Taxonomy" id="556531"/>
    <lineage>
        <taxon>Bacteria</taxon>
        <taxon>Bacillati</taxon>
        <taxon>Actinomycetota</taxon>
        <taxon>Actinomycetes</taxon>
        <taxon>Micromonosporales</taxon>
        <taxon>Micromonosporaceae</taxon>
        <taxon>Rugosimonospora</taxon>
    </lineage>
</organism>
<proteinExistence type="predicted"/>
<feature type="signal peptide" evidence="1">
    <location>
        <begin position="1"/>
        <end position="29"/>
    </location>
</feature>
<comment type="caution">
    <text evidence="3">The sequence shown here is derived from an EMBL/GenBank/DDBJ whole genome shotgun (WGS) entry which is preliminary data.</text>
</comment>
<dbReference type="SUPFAM" id="SSF53850">
    <property type="entry name" value="Periplasmic binding protein-like II"/>
    <property type="match status" value="1"/>
</dbReference>
<feature type="domain" description="Solute-binding protein family 5" evidence="2">
    <location>
        <begin position="82"/>
        <end position="424"/>
    </location>
</feature>
<dbReference type="Gene3D" id="3.40.190.10">
    <property type="entry name" value="Periplasmic binding protein-like II"/>
    <property type="match status" value="1"/>
</dbReference>
<evidence type="ECO:0000259" key="2">
    <source>
        <dbReference type="Pfam" id="PF00496"/>
    </source>
</evidence>
<reference evidence="4" key="1">
    <citation type="journal article" date="2019" name="Int. J. Syst. Evol. Microbiol.">
        <title>The Global Catalogue of Microorganisms (GCM) 10K type strain sequencing project: providing services to taxonomists for standard genome sequencing and annotation.</title>
        <authorList>
            <consortium name="The Broad Institute Genomics Platform"/>
            <consortium name="The Broad Institute Genome Sequencing Center for Infectious Disease"/>
            <person name="Wu L."/>
            <person name="Ma J."/>
        </authorList>
    </citation>
    <scope>NUCLEOTIDE SEQUENCE [LARGE SCALE GENOMIC DNA]</scope>
    <source>
        <strain evidence="4">JCM 18304</strain>
    </source>
</reference>
<dbReference type="EMBL" id="BAABJQ010000002">
    <property type="protein sequence ID" value="GAA5179312.1"/>
    <property type="molecule type" value="Genomic_DNA"/>
</dbReference>
<dbReference type="Gene3D" id="3.10.105.10">
    <property type="entry name" value="Dipeptide-binding Protein, Domain 3"/>
    <property type="match status" value="1"/>
</dbReference>
<sequence>MGAHRRVLSGVAIATVATLGLSTACSTSAAQPVANGNSALTVASPYPPEALDPHGAEGASVGTEIIGQEIYSRLVRPDSTGKIVGDLATSWQANPNATSFTFTLRKGAVFSDGSALDSADVVDSFNRLIRLKGPNASNFTGDTMTASGPDTVVVALKTPDPALLGKLTLFYIVPSGVQDSSFTKPVGSGPFTVDSFTPGQEVDLVPNPKYYGSVPKLKKLIVKVIPDISTEMTALKTGEIQATWGIPDDQLAQLSGNNDIKVATVPATSVYTMWFNSSNPVLSKPEVRRALWQAVDFPTIIKSLYPQTGAVSQSVVAPSVLGYAPQPAVKYDPNAAKAALQAAGFDFGKTLRFQYSGDSYSQFAQAVVADLAKIGVKVDPIEKESAVFLKDLLALNWDINFQSLSTPTYDAASNLGRLYTCAAKRNGYCNPQLDTLLSQAGSTSDVNQRKQLYAQATQIIWNDAVGMYPMSLKIAYAYRSNVHGLVPDPSYLPDFAKVTVS</sequence>
<dbReference type="InterPro" id="IPR039424">
    <property type="entry name" value="SBP_5"/>
</dbReference>
<keyword evidence="4" id="KW-1185">Reference proteome</keyword>
<evidence type="ECO:0000256" key="1">
    <source>
        <dbReference type="SAM" id="SignalP"/>
    </source>
</evidence>
<name>A0ABP9RKW1_9ACTN</name>
<dbReference type="PIRSF" id="PIRSF002741">
    <property type="entry name" value="MppA"/>
    <property type="match status" value="1"/>
</dbReference>
<accession>A0ABP9RKW1</accession>
<dbReference type="CDD" id="cd00995">
    <property type="entry name" value="PBP2_NikA_DppA_OppA_like"/>
    <property type="match status" value="1"/>
</dbReference>
<keyword evidence="1" id="KW-0732">Signal</keyword>
<dbReference type="RefSeq" id="WP_345626327.1">
    <property type="nucleotide sequence ID" value="NZ_BAABJQ010000002.1"/>
</dbReference>
<dbReference type="PROSITE" id="PS51257">
    <property type="entry name" value="PROKAR_LIPOPROTEIN"/>
    <property type="match status" value="1"/>
</dbReference>
<dbReference type="PANTHER" id="PTHR30290">
    <property type="entry name" value="PERIPLASMIC BINDING COMPONENT OF ABC TRANSPORTER"/>
    <property type="match status" value="1"/>
</dbReference>
<evidence type="ECO:0000313" key="4">
    <source>
        <dbReference type="Proteomes" id="UP001501570"/>
    </source>
</evidence>
<feature type="chain" id="PRO_5046891842" evidence="1">
    <location>
        <begin position="30"/>
        <end position="501"/>
    </location>
</feature>
<gene>
    <name evidence="3" type="ORF">GCM10023322_08930</name>
</gene>